<proteinExistence type="predicted"/>
<reference evidence="1" key="1">
    <citation type="journal article" date="2014" name="Front. Microbiol.">
        <title>High frequency of phylogenetically diverse reductive dehalogenase-homologous genes in deep subseafloor sedimentary metagenomes.</title>
        <authorList>
            <person name="Kawai M."/>
            <person name="Futagami T."/>
            <person name="Toyoda A."/>
            <person name="Takaki Y."/>
            <person name="Nishi S."/>
            <person name="Hori S."/>
            <person name="Arai W."/>
            <person name="Tsubouchi T."/>
            <person name="Morono Y."/>
            <person name="Uchiyama I."/>
            <person name="Ito T."/>
            <person name="Fujiyama A."/>
            <person name="Inagaki F."/>
            <person name="Takami H."/>
        </authorList>
    </citation>
    <scope>NUCLEOTIDE SEQUENCE</scope>
    <source>
        <strain evidence="1">Expedition CK06-06</strain>
    </source>
</reference>
<evidence type="ECO:0008006" key="2">
    <source>
        <dbReference type="Google" id="ProtNLM"/>
    </source>
</evidence>
<organism evidence="1">
    <name type="scientific">marine sediment metagenome</name>
    <dbReference type="NCBI Taxonomy" id="412755"/>
    <lineage>
        <taxon>unclassified sequences</taxon>
        <taxon>metagenomes</taxon>
        <taxon>ecological metagenomes</taxon>
    </lineage>
</organism>
<feature type="non-terminal residue" evidence="1">
    <location>
        <position position="1"/>
    </location>
</feature>
<dbReference type="AlphaFoldDB" id="X0US18"/>
<accession>X0US18</accession>
<dbReference type="EMBL" id="BARS01025813">
    <property type="protein sequence ID" value="GAG08485.1"/>
    <property type="molecule type" value="Genomic_DNA"/>
</dbReference>
<gene>
    <name evidence="1" type="ORF">S01H1_40747</name>
</gene>
<evidence type="ECO:0000313" key="1">
    <source>
        <dbReference type="EMBL" id="GAG08485.1"/>
    </source>
</evidence>
<dbReference type="SUPFAM" id="SSF110296">
    <property type="entry name" value="Oligoxyloglucan reducing end-specific cellobiohydrolase"/>
    <property type="match status" value="1"/>
</dbReference>
<protein>
    <recommendedName>
        <fullName evidence="2">Sortilin N-terminal domain-containing protein</fullName>
    </recommendedName>
</protein>
<name>X0US18_9ZZZZ</name>
<sequence>NWYARGLPVTPTALGAIDLLDEYVIATVGHLDVATDDYPIIYRSFNGGFSWEVFQYGTAFDSPTTVYGLTAVKICSYNHLFAVGEPLGSAGVILELENAQPS</sequence>
<comment type="caution">
    <text evidence="1">The sequence shown here is derived from an EMBL/GenBank/DDBJ whole genome shotgun (WGS) entry which is preliminary data.</text>
</comment>